<accession>A0A098LB00</accession>
<dbReference type="Proteomes" id="UP000030185">
    <property type="component" value="Unassembled WGS sequence"/>
</dbReference>
<evidence type="ECO:0000313" key="3">
    <source>
        <dbReference type="Proteomes" id="UP000030185"/>
    </source>
</evidence>
<dbReference type="AlphaFoldDB" id="A0A098LB00"/>
<dbReference type="InterPro" id="IPR029044">
    <property type="entry name" value="Nucleotide-diphossugar_trans"/>
</dbReference>
<dbReference type="Pfam" id="PF00535">
    <property type="entry name" value="Glycos_transf_2"/>
    <property type="match status" value="1"/>
</dbReference>
<proteinExistence type="predicted"/>
<name>A0A098LB00_9BACT</name>
<dbReference type="STRING" id="153721.MYP_564"/>
<dbReference type="SUPFAM" id="SSF53448">
    <property type="entry name" value="Nucleotide-diphospho-sugar transferases"/>
    <property type="match status" value="1"/>
</dbReference>
<dbReference type="GO" id="GO:0016740">
    <property type="term" value="F:transferase activity"/>
    <property type="evidence" value="ECO:0007669"/>
    <property type="project" value="UniProtKB-KW"/>
</dbReference>
<protein>
    <submittedName>
        <fullName evidence="2">Glycosyl transferase family protein</fullName>
    </submittedName>
</protein>
<dbReference type="RefSeq" id="WP_045458039.1">
    <property type="nucleotide sequence ID" value="NZ_BBLT01000001.1"/>
</dbReference>
<dbReference type="InterPro" id="IPR050256">
    <property type="entry name" value="Glycosyltransferase_2"/>
</dbReference>
<reference evidence="2 3" key="1">
    <citation type="submission" date="2014-09" db="EMBL/GenBank/DDBJ databases">
        <title>Sporocytophaga myxococcoides PG-01 genome sequencing.</title>
        <authorList>
            <person name="Liu L."/>
            <person name="Gao P.J."/>
            <person name="Chen G.J."/>
            <person name="Wang L.S."/>
        </authorList>
    </citation>
    <scope>NUCLEOTIDE SEQUENCE [LARGE SCALE GENOMIC DNA]</scope>
    <source>
        <strain evidence="2 3">PG-01</strain>
    </source>
</reference>
<gene>
    <name evidence="2" type="ORF">MYP_564</name>
</gene>
<dbReference type="PANTHER" id="PTHR48090">
    <property type="entry name" value="UNDECAPRENYL-PHOSPHATE 4-DEOXY-4-FORMAMIDO-L-ARABINOSE TRANSFERASE-RELATED"/>
    <property type="match status" value="1"/>
</dbReference>
<dbReference type="Gene3D" id="3.90.550.10">
    <property type="entry name" value="Spore Coat Polysaccharide Biosynthesis Protein SpsA, Chain A"/>
    <property type="match status" value="1"/>
</dbReference>
<dbReference type="OrthoDB" id="952827at2"/>
<dbReference type="eggNOG" id="COG1216">
    <property type="taxonomic scope" value="Bacteria"/>
</dbReference>
<keyword evidence="3" id="KW-1185">Reference proteome</keyword>
<keyword evidence="2" id="KW-0808">Transferase</keyword>
<evidence type="ECO:0000259" key="1">
    <source>
        <dbReference type="Pfam" id="PF00535"/>
    </source>
</evidence>
<comment type="caution">
    <text evidence="2">The sequence shown here is derived from an EMBL/GenBank/DDBJ whole genome shotgun (WGS) entry which is preliminary data.</text>
</comment>
<organism evidence="2 3">
    <name type="scientific">Sporocytophaga myxococcoides</name>
    <dbReference type="NCBI Taxonomy" id="153721"/>
    <lineage>
        <taxon>Bacteria</taxon>
        <taxon>Pseudomonadati</taxon>
        <taxon>Bacteroidota</taxon>
        <taxon>Cytophagia</taxon>
        <taxon>Cytophagales</taxon>
        <taxon>Cytophagaceae</taxon>
        <taxon>Sporocytophaga</taxon>
    </lineage>
</organism>
<evidence type="ECO:0000313" key="2">
    <source>
        <dbReference type="EMBL" id="GAL83338.1"/>
    </source>
</evidence>
<dbReference type="CDD" id="cd04179">
    <property type="entry name" value="DPM_DPG-synthase_like"/>
    <property type="match status" value="1"/>
</dbReference>
<feature type="domain" description="Glycosyltransferase 2-like" evidence="1">
    <location>
        <begin position="9"/>
        <end position="125"/>
    </location>
</feature>
<dbReference type="PANTHER" id="PTHR48090:SF7">
    <property type="entry name" value="RFBJ PROTEIN"/>
    <property type="match status" value="1"/>
</dbReference>
<dbReference type="InterPro" id="IPR001173">
    <property type="entry name" value="Glyco_trans_2-like"/>
</dbReference>
<dbReference type="EMBL" id="BBLT01000001">
    <property type="protein sequence ID" value="GAL83338.1"/>
    <property type="molecule type" value="Genomic_DNA"/>
</dbReference>
<sequence length="243" mass="27679">MSSTERDLSIIVPCYNEAKNIPHIISQFREALKERQNIEVILVNNGSTDNSSEVLIEEFSKINDARFRSVKVEINKGYGFGILSGLDAAEGNVLAWTHADLQTDPIDVIIAYEKFKEINNSRAFVKGKRQNRAWGPAFFTYMMQLIASAELGVKLVDIGAQPKVFSKDFYITYLKNKAPYDFSLDLYAQYFATKYGTIYEIPVVFKTRKFGEAKGGGSLKTRIKVSIRTFKYIRELKKKLNIQ</sequence>